<dbReference type="Proteomes" id="UP000182237">
    <property type="component" value="Chromosome I"/>
</dbReference>
<accession>A0A1H1TH54</accession>
<protein>
    <recommendedName>
        <fullName evidence="3">Bacterial EndoU nuclease domain-containing protein</fullName>
    </recommendedName>
</protein>
<organism evidence="1 2">
    <name type="scientific">Corynebacterium timonense</name>
    <dbReference type="NCBI Taxonomy" id="441500"/>
    <lineage>
        <taxon>Bacteria</taxon>
        <taxon>Bacillati</taxon>
        <taxon>Actinomycetota</taxon>
        <taxon>Actinomycetes</taxon>
        <taxon>Mycobacteriales</taxon>
        <taxon>Corynebacteriaceae</taxon>
        <taxon>Corynebacterium</taxon>
    </lineage>
</organism>
<dbReference type="Pfam" id="PF25310">
    <property type="entry name" value="VG15"/>
    <property type="match status" value="1"/>
</dbReference>
<name>A0A1H1TH54_9CORY</name>
<evidence type="ECO:0000313" key="2">
    <source>
        <dbReference type="Proteomes" id="UP000182237"/>
    </source>
</evidence>
<dbReference type="AlphaFoldDB" id="A0A1H1TH54"/>
<evidence type="ECO:0000313" key="1">
    <source>
        <dbReference type="EMBL" id="SDS59645.1"/>
    </source>
</evidence>
<dbReference type="EMBL" id="LT629765">
    <property type="protein sequence ID" value="SDS59645.1"/>
    <property type="molecule type" value="Genomic_DNA"/>
</dbReference>
<dbReference type="STRING" id="1203190.GCA_000312345_00941"/>
<gene>
    <name evidence="1" type="ORF">SAMN04488539_1988</name>
</gene>
<reference evidence="1 2" key="1">
    <citation type="submission" date="2016-10" db="EMBL/GenBank/DDBJ databases">
        <authorList>
            <person name="de Groot N.N."/>
        </authorList>
    </citation>
    <scope>NUCLEOTIDE SEQUENCE [LARGE SCALE GENOMIC DNA]</scope>
    <source>
        <strain evidence="1 2">DSM 45434</strain>
    </source>
</reference>
<proteinExistence type="predicted"/>
<keyword evidence="2" id="KW-1185">Reference proteome</keyword>
<evidence type="ECO:0008006" key="3">
    <source>
        <dbReference type="Google" id="ProtNLM"/>
    </source>
</evidence>
<dbReference type="InterPro" id="IPR057369">
    <property type="entry name" value="VG15"/>
</dbReference>
<sequence>MYAGTLDNLRILAQRDLLAWWKRTEGLGFVEQKRLLVEPFAAIVAKYGEHAAYAAADYLFLERSLDDTLRELEYPEVADPVGFEQARGSFQAATWVDNINDAEKRALALRKLQGITNRLVVDPARRTVGLATLKAGTRYARVPEPGACSFCLMLGSRGAVYSSKTVLSELGRYHDNCRCLAIEVKVDSDLPRINRELMKQHQVISREVGHAADLNDWRQWVDASRQQTDTGASWPRLKYCRIPSYMGNGISSVFPGEKLPPLDKMPGHVLYGWRDPNEGDKKKLREGKSVRGWPHNELLAEGHRWDSKRKGASKFPRGWTDQMIVDAVRDTIEDPQWTRKTSSAREVWRIIDGIVVYAKYVTADGYEQFIMAYPEVKNKIPPRARKVGD</sequence>